<feature type="non-terminal residue" evidence="2">
    <location>
        <position position="59"/>
    </location>
</feature>
<evidence type="ECO:0000313" key="3">
    <source>
        <dbReference type="Proteomes" id="UP001345963"/>
    </source>
</evidence>
<reference evidence="2 3" key="1">
    <citation type="submission" date="2021-07" db="EMBL/GenBank/DDBJ databases">
        <authorList>
            <person name="Palmer J.M."/>
        </authorList>
    </citation>
    <scope>NUCLEOTIDE SEQUENCE [LARGE SCALE GENOMIC DNA]</scope>
    <source>
        <strain evidence="2 3">AT_MEX2019</strain>
        <tissue evidence="2">Muscle</tissue>
    </source>
</reference>
<sequence length="59" mass="6769">MDQRGERTAKLQRGRETQKHHPGTAPNRQLNLVRCRCRTEEASGNSSRPVSMATEELYE</sequence>
<evidence type="ECO:0000256" key="1">
    <source>
        <dbReference type="SAM" id="MobiDB-lite"/>
    </source>
</evidence>
<feature type="region of interest" description="Disordered" evidence="1">
    <location>
        <begin position="1"/>
        <end position="59"/>
    </location>
</feature>
<accession>A0ABU7AP79</accession>
<evidence type="ECO:0000313" key="2">
    <source>
        <dbReference type="EMBL" id="MED6239723.1"/>
    </source>
</evidence>
<keyword evidence="3" id="KW-1185">Reference proteome</keyword>
<gene>
    <name evidence="2" type="ORF">ATANTOWER_010214</name>
</gene>
<comment type="caution">
    <text evidence="2">The sequence shown here is derived from an EMBL/GenBank/DDBJ whole genome shotgun (WGS) entry which is preliminary data.</text>
</comment>
<dbReference type="EMBL" id="JAHUTI010021948">
    <property type="protein sequence ID" value="MED6239723.1"/>
    <property type="molecule type" value="Genomic_DNA"/>
</dbReference>
<feature type="compositionally biased region" description="Basic and acidic residues" evidence="1">
    <location>
        <begin position="1"/>
        <end position="19"/>
    </location>
</feature>
<proteinExistence type="predicted"/>
<organism evidence="2 3">
    <name type="scientific">Ataeniobius toweri</name>
    <dbReference type="NCBI Taxonomy" id="208326"/>
    <lineage>
        <taxon>Eukaryota</taxon>
        <taxon>Metazoa</taxon>
        <taxon>Chordata</taxon>
        <taxon>Craniata</taxon>
        <taxon>Vertebrata</taxon>
        <taxon>Euteleostomi</taxon>
        <taxon>Actinopterygii</taxon>
        <taxon>Neopterygii</taxon>
        <taxon>Teleostei</taxon>
        <taxon>Neoteleostei</taxon>
        <taxon>Acanthomorphata</taxon>
        <taxon>Ovalentaria</taxon>
        <taxon>Atherinomorphae</taxon>
        <taxon>Cyprinodontiformes</taxon>
        <taxon>Goodeidae</taxon>
        <taxon>Ataeniobius</taxon>
    </lineage>
</organism>
<dbReference type="Proteomes" id="UP001345963">
    <property type="component" value="Unassembled WGS sequence"/>
</dbReference>
<protein>
    <submittedName>
        <fullName evidence="2">Uncharacterized protein</fullName>
    </submittedName>
</protein>
<name>A0ABU7AP79_9TELE</name>